<evidence type="ECO:0000313" key="1">
    <source>
        <dbReference type="EMBL" id="MBA4671989.1"/>
    </source>
</evidence>
<protein>
    <submittedName>
        <fullName evidence="1">Uncharacterized protein</fullName>
    </submittedName>
</protein>
<sequence>MFFFNSTVPLAFTFTSKNTTKQPRNLLQPVTCSDLLLNFYSFPSFLIPQQMPSISLPLLSAPPLFPFPCYLLLPHQHHVHYLEEPFFPPPISNIREAQNAFFFLYLLV</sequence>
<dbReference type="AlphaFoldDB" id="A0A7C9F2J5"/>
<accession>A0A7C9F2J5</accession>
<reference evidence="1" key="1">
    <citation type="journal article" date="2013" name="J. Plant Res.">
        <title>Effect of fungi and light on seed germination of three Opuntia species from semiarid lands of central Mexico.</title>
        <authorList>
            <person name="Delgado-Sanchez P."/>
            <person name="Jimenez-Bremont J.F."/>
            <person name="Guerrero-Gonzalez Mde L."/>
            <person name="Flores J."/>
        </authorList>
    </citation>
    <scope>NUCLEOTIDE SEQUENCE</scope>
    <source>
        <tissue evidence="1">Cladode</tissue>
    </source>
</reference>
<dbReference type="EMBL" id="GISG01253074">
    <property type="protein sequence ID" value="MBA4671989.1"/>
    <property type="molecule type" value="Transcribed_RNA"/>
</dbReference>
<name>A0A7C9F2J5_OPUST</name>
<reference evidence="1" key="2">
    <citation type="submission" date="2020-07" db="EMBL/GenBank/DDBJ databases">
        <authorList>
            <person name="Vera ALvarez R."/>
            <person name="Arias-Moreno D.M."/>
            <person name="Jimenez-Jacinto V."/>
            <person name="Jimenez-Bremont J.F."/>
            <person name="Swaminathan K."/>
            <person name="Moose S.P."/>
            <person name="Guerrero-Gonzalez M.L."/>
            <person name="Marino-Ramirez L."/>
            <person name="Landsman D."/>
            <person name="Rodriguez-Kessler M."/>
            <person name="Delgado-Sanchez P."/>
        </authorList>
    </citation>
    <scope>NUCLEOTIDE SEQUENCE</scope>
    <source>
        <tissue evidence="1">Cladode</tissue>
    </source>
</reference>
<organism evidence="1">
    <name type="scientific">Opuntia streptacantha</name>
    <name type="common">Prickly pear cactus</name>
    <name type="synonym">Opuntia cardona</name>
    <dbReference type="NCBI Taxonomy" id="393608"/>
    <lineage>
        <taxon>Eukaryota</taxon>
        <taxon>Viridiplantae</taxon>
        <taxon>Streptophyta</taxon>
        <taxon>Embryophyta</taxon>
        <taxon>Tracheophyta</taxon>
        <taxon>Spermatophyta</taxon>
        <taxon>Magnoliopsida</taxon>
        <taxon>eudicotyledons</taxon>
        <taxon>Gunneridae</taxon>
        <taxon>Pentapetalae</taxon>
        <taxon>Caryophyllales</taxon>
        <taxon>Cactineae</taxon>
        <taxon>Cactaceae</taxon>
        <taxon>Opuntioideae</taxon>
        <taxon>Opuntia</taxon>
    </lineage>
</organism>
<proteinExistence type="predicted"/>